<keyword evidence="4" id="KW-1185">Reference proteome</keyword>
<dbReference type="OrthoDB" id="2367685at2759"/>
<dbReference type="SMART" id="SM00456">
    <property type="entry name" value="WW"/>
    <property type="match status" value="1"/>
</dbReference>
<feature type="compositionally biased region" description="Low complexity" evidence="1">
    <location>
        <begin position="38"/>
        <end position="51"/>
    </location>
</feature>
<name>A0A9W8LSN3_9FUNG</name>
<dbReference type="AlphaFoldDB" id="A0A9W8LSN3"/>
<comment type="caution">
    <text evidence="3">The sequence shown here is derived from an EMBL/GenBank/DDBJ whole genome shotgun (WGS) entry which is preliminary data.</text>
</comment>
<feature type="domain" description="WW" evidence="2">
    <location>
        <begin position="5"/>
        <end position="38"/>
    </location>
</feature>
<dbReference type="Proteomes" id="UP001140094">
    <property type="component" value="Unassembled WGS sequence"/>
</dbReference>
<gene>
    <name evidence="3" type="ORF">H4R20_003460</name>
</gene>
<sequence>MNSSAPLPANFMECRDQSGRIYFVDRNTGRSQWEDPRYAGYGSQQSMQGYGSQRGPGCGGPQPSMSASYTGQYQQRPPWNGYQGLPPQQGGYYQQGPPGGGYYQQGPPQYGSQYQSTAPSYYQGQQYQRPPPQQIIHQGPKKEGFFKKHSMLTGLAAGGLAAYGVNEFMEHEQEERQEAYDAGVQDGYDDGYDAGYDDGGF</sequence>
<feature type="region of interest" description="Disordered" evidence="1">
    <location>
        <begin position="172"/>
        <end position="201"/>
    </location>
</feature>
<evidence type="ECO:0000313" key="4">
    <source>
        <dbReference type="Proteomes" id="UP001140094"/>
    </source>
</evidence>
<accession>A0A9W8LSN3</accession>
<evidence type="ECO:0000256" key="1">
    <source>
        <dbReference type="SAM" id="MobiDB-lite"/>
    </source>
</evidence>
<evidence type="ECO:0000259" key="2">
    <source>
        <dbReference type="PROSITE" id="PS50020"/>
    </source>
</evidence>
<feature type="region of interest" description="Disordered" evidence="1">
    <location>
        <begin position="27"/>
        <end position="142"/>
    </location>
</feature>
<feature type="compositionally biased region" description="Polar residues" evidence="1">
    <location>
        <begin position="63"/>
        <end position="77"/>
    </location>
</feature>
<organism evidence="3 4">
    <name type="scientific">Coemansia guatemalensis</name>
    <dbReference type="NCBI Taxonomy" id="2761395"/>
    <lineage>
        <taxon>Eukaryota</taxon>
        <taxon>Fungi</taxon>
        <taxon>Fungi incertae sedis</taxon>
        <taxon>Zoopagomycota</taxon>
        <taxon>Kickxellomycotina</taxon>
        <taxon>Kickxellomycetes</taxon>
        <taxon>Kickxellales</taxon>
        <taxon>Kickxellaceae</taxon>
        <taxon>Coemansia</taxon>
    </lineage>
</organism>
<evidence type="ECO:0000313" key="3">
    <source>
        <dbReference type="EMBL" id="KAJ2801975.1"/>
    </source>
</evidence>
<dbReference type="Gene3D" id="2.20.70.10">
    <property type="match status" value="1"/>
</dbReference>
<dbReference type="Pfam" id="PF00397">
    <property type="entry name" value="WW"/>
    <property type="match status" value="1"/>
</dbReference>
<dbReference type="InterPro" id="IPR001202">
    <property type="entry name" value="WW_dom"/>
</dbReference>
<dbReference type="CDD" id="cd00201">
    <property type="entry name" value="WW"/>
    <property type="match status" value="1"/>
</dbReference>
<dbReference type="SUPFAM" id="SSF51045">
    <property type="entry name" value="WW domain"/>
    <property type="match status" value="1"/>
</dbReference>
<feature type="compositionally biased region" description="Low complexity" evidence="1">
    <location>
        <begin position="104"/>
        <end position="138"/>
    </location>
</feature>
<reference evidence="3" key="1">
    <citation type="submission" date="2022-07" db="EMBL/GenBank/DDBJ databases">
        <title>Phylogenomic reconstructions and comparative analyses of Kickxellomycotina fungi.</title>
        <authorList>
            <person name="Reynolds N.K."/>
            <person name="Stajich J.E."/>
            <person name="Barry K."/>
            <person name="Grigoriev I.V."/>
            <person name="Crous P."/>
            <person name="Smith M.E."/>
        </authorList>
    </citation>
    <scope>NUCLEOTIDE SEQUENCE</scope>
    <source>
        <strain evidence="3">NRRL 1565</strain>
    </source>
</reference>
<feature type="compositionally biased region" description="Low complexity" evidence="1">
    <location>
        <begin position="81"/>
        <end position="96"/>
    </location>
</feature>
<feature type="compositionally biased region" description="Acidic residues" evidence="1">
    <location>
        <begin position="187"/>
        <end position="201"/>
    </location>
</feature>
<protein>
    <recommendedName>
        <fullName evidence="2">WW domain-containing protein</fullName>
    </recommendedName>
</protein>
<proteinExistence type="predicted"/>
<dbReference type="InterPro" id="IPR036020">
    <property type="entry name" value="WW_dom_sf"/>
</dbReference>
<dbReference type="PROSITE" id="PS50020">
    <property type="entry name" value="WW_DOMAIN_2"/>
    <property type="match status" value="1"/>
</dbReference>
<dbReference type="EMBL" id="JANBUO010000728">
    <property type="protein sequence ID" value="KAJ2801975.1"/>
    <property type="molecule type" value="Genomic_DNA"/>
</dbReference>